<dbReference type="GeneID" id="30965842"/>
<accession>A0A1D2VP33</accession>
<proteinExistence type="predicted"/>
<keyword evidence="5" id="KW-1185">Reference proteome</keyword>
<dbReference type="GO" id="GO:0008289">
    <property type="term" value="F:lipid binding"/>
    <property type="evidence" value="ECO:0007669"/>
    <property type="project" value="TreeGrafter"/>
</dbReference>
<dbReference type="GO" id="GO:0097320">
    <property type="term" value="P:plasma membrane tubulation"/>
    <property type="evidence" value="ECO:0007669"/>
    <property type="project" value="TreeGrafter"/>
</dbReference>
<dbReference type="Pfam" id="PF00018">
    <property type="entry name" value="SH3_1"/>
    <property type="match status" value="1"/>
</dbReference>
<reference evidence="5" key="1">
    <citation type="submission" date="2016-05" db="EMBL/GenBank/DDBJ databases">
        <title>Comparative genomics of biotechnologically important yeasts.</title>
        <authorList>
            <consortium name="DOE Joint Genome Institute"/>
            <person name="Riley R."/>
            <person name="Haridas S."/>
            <person name="Wolfe K.H."/>
            <person name="Lopes M.R."/>
            <person name="Hittinger C.T."/>
            <person name="Goker M."/>
            <person name="Salamov A."/>
            <person name="Wisecaver J."/>
            <person name="Long T.M."/>
            <person name="Aerts A.L."/>
            <person name="Barry K."/>
            <person name="Choi C."/>
            <person name="Clum A."/>
            <person name="Coughlan A.Y."/>
            <person name="Deshpande S."/>
            <person name="Douglass A.P."/>
            <person name="Hanson S.J."/>
            <person name="Klenk H.-P."/>
            <person name="Labutti K."/>
            <person name="Lapidus A."/>
            <person name="Lindquist E."/>
            <person name="Lipzen A."/>
            <person name="Meier-Kolthoff J.P."/>
            <person name="Ohm R.A."/>
            <person name="Otillar R.P."/>
            <person name="Pangilinan J."/>
            <person name="Peng Y."/>
            <person name="Rokas A."/>
            <person name="Rosa C.A."/>
            <person name="Scheuner C."/>
            <person name="Sibirny A.A."/>
            <person name="Slot J.C."/>
            <person name="Stielow J.B."/>
            <person name="Sun H."/>
            <person name="Kurtzman C.P."/>
            <person name="Blackwell M."/>
            <person name="Grigoriev I.V."/>
            <person name="Jeffries T.W."/>
        </authorList>
    </citation>
    <scope>NUCLEOTIDE SEQUENCE [LARGE SCALE GENOMIC DNA]</scope>
    <source>
        <strain evidence="5">DSM 1968</strain>
    </source>
</reference>
<organism evidence="4 5">
    <name type="scientific">Ascoidea rubescens DSM 1968</name>
    <dbReference type="NCBI Taxonomy" id="1344418"/>
    <lineage>
        <taxon>Eukaryota</taxon>
        <taxon>Fungi</taxon>
        <taxon>Dikarya</taxon>
        <taxon>Ascomycota</taxon>
        <taxon>Saccharomycotina</taxon>
        <taxon>Saccharomycetes</taxon>
        <taxon>Ascoideaceae</taxon>
        <taxon>Ascoidea</taxon>
    </lineage>
</organism>
<dbReference type="InterPro" id="IPR036028">
    <property type="entry name" value="SH3-like_dom_sf"/>
</dbReference>
<dbReference type="SUPFAM" id="SSF103657">
    <property type="entry name" value="BAR/IMD domain-like"/>
    <property type="match status" value="1"/>
</dbReference>
<gene>
    <name evidence="4" type="ORF">ASCRUDRAFT_73257</name>
</gene>
<dbReference type="Gene3D" id="1.20.1270.60">
    <property type="entry name" value="Arfaptin homology (AH) domain/BAR domain"/>
    <property type="match status" value="1"/>
</dbReference>
<evidence type="ECO:0000256" key="1">
    <source>
        <dbReference type="ARBA" id="ARBA00022443"/>
    </source>
</evidence>
<dbReference type="GO" id="GO:1990528">
    <property type="term" value="C:Rvs161p-Rvs167p complex"/>
    <property type="evidence" value="ECO:0007669"/>
    <property type="project" value="TreeGrafter"/>
</dbReference>
<dbReference type="Gene3D" id="2.30.30.40">
    <property type="entry name" value="SH3 Domains"/>
    <property type="match status" value="1"/>
</dbReference>
<dbReference type="InterPro" id="IPR046982">
    <property type="entry name" value="BIN3/RVS161-like"/>
</dbReference>
<dbReference type="STRING" id="1344418.A0A1D2VP33"/>
<dbReference type="GO" id="GO:0051666">
    <property type="term" value="P:actin cortical patch localization"/>
    <property type="evidence" value="ECO:0007669"/>
    <property type="project" value="InterPro"/>
</dbReference>
<evidence type="ECO:0000313" key="4">
    <source>
        <dbReference type="EMBL" id="ODV63382.1"/>
    </source>
</evidence>
<name>A0A1D2VP33_9ASCO</name>
<dbReference type="GO" id="GO:0030479">
    <property type="term" value="C:actin cortical patch"/>
    <property type="evidence" value="ECO:0007669"/>
    <property type="project" value="TreeGrafter"/>
</dbReference>
<sequence>MDTIKPSKLNHNNDLNWDDIKHSLINLSQKSTNNIINKYKKKPITTKDLNINNDNNDNNNAIIDPNWNNLFPIFDNDFNLLNQLFLDFEKNLKHLKIYYENFSNSILINLIHFKNINSFFFDLIKPINSATLSIYNTAFDNNNLSQINNINNEIQDQSLNSTKIKNINLEISQNIEPIIIKLLNKFSIKFNYNFNILLSFIKFIKKKIKKRNSLLSHLSSDFKSFERYKNKLIIKNVPIDQNIQSNIINFKFKLQSSLQKFQNLNNLIKNELDVFLKLFQIFIFLSMCQFYTLQIKIYSQFNSSLNLINSNLIKLNNINISNQNFYQLLVQNFKLNHSPAVDLIQNLNIVNFKKNFLNKLSSPMILSRNRKIIQENDYNNTNINIDINNYDIFYHDNTNDNDEKNNENHNSHKIKYCIAKFDYEPKENGDLNLFKNEKIKIIDDSDKCGWWIGENAQGVRGLFPANYVQVEF</sequence>
<dbReference type="OrthoDB" id="10255128at2759"/>
<evidence type="ECO:0000259" key="3">
    <source>
        <dbReference type="PROSITE" id="PS50002"/>
    </source>
</evidence>
<evidence type="ECO:0000313" key="5">
    <source>
        <dbReference type="Proteomes" id="UP000095038"/>
    </source>
</evidence>
<dbReference type="PROSITE" id="PS50002">
    <property type="entry name" value="SH3"/>
    <property type="match status" value="1"/>
</dbReference>
<feature type="domain" description="SH3" evidence="3">
    <location>
        <begin position="412"/>
        <end position="472"/>
    </location>
</feature>
<dbReference type="InterPro" id="IPR027267">
    <property type="entry name" value="AH/BAR_dom_sf"/>
</dbReference>
<evidence type="ECO:0000256" key="2">
    <source>
        <dbReference type="PROSITE-ProRule" id="PRU00192"/>
    </source>
</evidence>
<dbReference type="PANTHER" id="PTHR47174:SF1">
    <property type="entry name" value="REDUCED VIABILITY UPON STARVATION PROTEIN 167"/>
    <property type="match status" value="1"/>
</dbReference>
<protein>
    <recommendedName>
        <fullName evidence="3">SH3 domain-containing protein</fullName>
    </recommendedName>
</protein>
<dbReference type="InterPro" id="IPR001452">
    <property type="entry name" value="SH3_domain"/>
</dbReference>
<dbReference type="InParanoid" id="A0A1D2VP33"/>
<dbReference type="SMART" id="SM00326">
    <property type="entry name" value="SH3"/>
    <property type="match status" value="1"/>
</dbReference>
<dbReference type="AlphaFoldDB" id="A0A1D2VP33"/>
<dbReference type="Proteomes" id="UP000095038">
    <property type="component" value="Unassembled WGS sequence"/>
</dbReference>
<dbReference type="CDD" id="cd00174">
    <property type="entry name" value="SH3"/>
    <property type="match status" value="1"/>
</dbReference>
<dbReference type="GO" id="GO:0031097">
    <property type="term" value="C:medial cortex"/>
    <property type="evidence" value="ECO:0007669"/>
    <property type="project" value="TreeGrafter"/>
</dbReference>
<keyword evidence="1 2" id="KW-0728">SH3 domain</keyword>
<dbReference type="GO" id="GO:0043332">
    <property type="term" value="C:mating projection tip"/>
    <property type="evidence" value="ECO:0007669"/>
    <property type="project" value="TreeGrafter"/>
</dbReference>
<dbReference type="RefSeq" id="XP_020049689.1">
    <property type="nucleotide sequence ID" value="XM_020192206.1"/>
</dbReference>
<dbReference type="GO" id="GO:0006897">
    <property type="term" value="P:endocytosis"/>
    <property type="evidence" value="ECO:0007669"/>
    <property type="project" value="InterPro"/>
</dbReference>
<dbReference type="EMBL" id="KV454475">
    <property type="protein sequence ID" value="ODV63382.1"/>
    <property type="molecule type" value="Genomic_DNA"/>
</dbReference>
<dbReference type="SUPFAM" id="SSF50044">
    <property type="entry name" value="SH3-domain"/>
    <property type="match status" value="1"/>
</dbReference>
<dbReference type="PANTHER" id="PTHR47174">
    <property type="entry name" value="BRIDGING INTEGRATOR 3"/>
    <property type="match status" value="1"/>
</dbReference>